<reference evidence="20 21" key="1">
    <citation type="journal article" date="2021" name="Sci. Rep.">
        <title>Chromosome anchoring in Senegalese sole (Solea senegalensis) reveals sex-associated markers and genome rearrangements in flatfish.</title>
        <authorList>
            <person name="Guerrero-Cozar I."/>
            <person name="Gomez-Garrido J."/>
            <person name="Berbel C."/>
            <person name="Martinez-Blanch J.F."/>
            <person name="Alioto T."/>
            <person name="Claros M.G."/>
            <person name="Gagnaire P.A."/>
            <person name="Manchado M."/>
        </authorList>
    </citation>
    <scope>NUCLEOTIDE SEQUENCE [LARGE SCALE GENOMIC DNA]</scope>
    <source>
        <strain evidence="20">Sse05_10M</strain>
    </source>
</reference>
<proteinExistence type="inferred from homology"/>
<dbReference type="Pfam" id="PF02072">
    <property type="entry name" value="Orexin"/>
    <property type="match status" value="1"/>
</dbReference>
<dbReference type="EMBL" id="JAGKHQ010000011">
    <property type="protein sequence ID" value="KAG7505377.1"/>
    <property type="molecule type" value="Genomic_DNA"/>
</dbReference>
<evidence type="ECO:0000256" key="9">
    <source>
        <dbReference type="ARBA" id="ARBA00023320"/>
    </source>
</evidence>
<dbReference type="GO" id="GO:0005791">
    <property type="term" value="C:rough endoplasmic reticulum"/>
    <property type="evidence" value="ECO:0007669"/>
    <property type="project" value="UniProtKB-SubCell"/>
</dbReference>
<evidence type="ECO:0000256" key="11">
    <source>
        <dbReference type="ARBA" id="ARBA00034103"/>
    </source>
</evidence>
<dbReference type="GO" id="GO:0001659">
    <property type="term" value="P:temperature homeostasis"/>
    <property type="evidence" value="ECO:0007669"/>
    <property type="project" value="TreeGrafter"/>
</dbReference>
<dbReference type="GO" id="GO:0045202">
    <property type="term" value="C:synapse"/>
    <property type="evidence" value="ECO:0007669"/>
    <property type="project" value="UniProtKB-SubCell"/>
</dbReference>
<evidence type="ECO:0000256" key="14">
    <source>
        <dbReference type="ARBA" id="ARBA00034354"/>
    </source>
</evidence>
<dbReference type="GO" id="GO:0030431">
    <property type="term" value="P:sleep"/>
    <property type="evidence" value="ECO:0007669"/>
    <property type="project" value="TreeGrafter"/>
</dbReference>
<evidence type="ECO:0000256" key="6">
    <source>
        <dbReference type="ARBA" id="ARBA00023018"/>
    </source>
</evidence>
<keyword evidence="8" id="KW-0873">Pyrrolidone carboxylic acid</keyword>
<evidence type="ECO:0000256" key="17">
    <source>
        <dbReference type="ARBA" id="ARBA00045659"/>
    </source>
</evidence>
<keyword evidence="10" id="KW-0968">Cytoplasmic vesicle</keyword>
<gene>
    <name evidence="20" type="ORF">JOB18_029762</name>
</gene>
<keyword evidence="19" id="KW-0732">Signal</keyword>
<dbReference type="GO" id="GO:0031772">
    <property type="term" value="F:type 2 orexin receptor binding"/>
    <property type="evidence" value="ECO:0007669"/>
    <property type="project" value="TreeGrafter"/>
</dbReference>
<feature type="chain" id="PRO_5043361198" description="Hypocretin neuropeptide precursor" evidence="19">
    <location>
        <begin position="25"/>
        <end position="127"/>
    </location>
</feature>
<keyword evidence="4" id="KW-0027">Amidation</keyword>
<evidence type="ECO:0000256" key="4">
    <source>
        <dbReference type="ARBA" id="ARBA00022815"/>
    </source>
</evidence>
<dbReference type="GO" id="GO:0007218">
    <property type="term" value="P:neuropeptide signaling pathway"/>
    <property type="evidence" value="ECO:0007669"/>
    <property type="project" value="UniProtKB-KW"/>
</dbReference>
<dbReference type="GO" id="GO:0042755">
    <property type="term" value="P:eating behavior"/>
    <property type="evidence" value="ECO:0007669"/>
    <property type="project" value="TreeGrafter"/>
</dbReference>
<evidence type="ECO:0000313" key="21">
    <source>
        <dbReference type="Proteomes" id="UP000693946"/>
    </source>
</evidence>
<evidence type="ECO:0000256" key="2">
    <source>
        <dbReference type="ARBA" id="ARBA00004541"/>
    </source>
</evidence>
<evidence type="ECO:0000256" key="13">
    <source>
        <dbReference type="ARBA" id="ARBA00034351"/>
    </source>
</evidence>
<comment type="caution">
    <text evidence="20">The sequence shown here is derived from an EMBL/GenBank/DDBJ whole genome shotgun (WGS) entry which is preliminary data.</text>
</comment>
<dbReference type="GO" id="GO:0051971">
    <property type="term" value="P:positive regulation of transmission of nerve impulse"/>
    <property type="evidence" value="ECO:0007669"/>
    <property type="project" value="TreeGrafter"/>
</dbReference>
<evidence type="ECO:0000256" key="7">
    <source>
        <dbReference type="ARBA" id="ARBA00023157"/>
    </source>
</evidence>
<dbReference type="AlphaFoldDB" id="A0AAV6RM61"/>
<comment type="function">
    <text evidence="18">Binds to orexin receptor HCRTR2/OX2R only. Stimulates food intake. Modulates pituitary luteinizing hormone secretion in an ovarian steroid-dependent manner.</text>
</comment>
<organism evidence="20 21">
    <name type="scientific">Solea senegalensis</name>
    <name type="common">Senegalese sole</name>
    <dbReference type="NCBI Taxonomy" id="28829"/>
    <lineage>
        <taxon>Eukaryota</taxon>
        <taxon>Metazoa</taxon>
        <taxon>Chordata</taxon>
        <taxon>Craniata</taxon>
        <taxon>Vertebrata</taxon>
        <taxon>Euteleostomi</taxon>
        <taxon>Actinopterygii</taxon>
        <taxon>Neopterygii</taxon>
        <taxon>Teleostei</taxon>
        <taxon>Neoteleostei</taxon>
        <taxon>Acanthomorphata</taxon>
        <taxon>Carangaria</taxon>
        <taxon>Pleuronectiformes</taxon>
        <taxon>Pleuronectoidei</taxon>
        <taxon>Soleidae</taxon>
        <taxon>Solea</taxon>
    </lineage>
</organism>
<protein>
    <recommendedName>
        <fullName evidence="12">Hypocretin neuropeptide precursor</fullName>
    </recommendedName>
    <alternativeName>
        <fullName evidence="16">Hypocretin</fullName>
    </alternativeName>
    <alternativeName>
        <fullName evidence="13">Orexin precursor</fullName>
    </alternativeName>
    <alternativeName>
        <fullName evidence="15">Prepro-orexin</fullName>
    </alternativeName>
    <alternativeName>
        <fullName evidence="14">Preprohypocretin</fullName>
    </alternativeName>
</protein>
<sequence>MDTNNRKLLVLVLMSLASHLTCEAHSVSECCRQPSRSCRLYVLLCRSGTNALGGTLAGDAAAGILTLGKRGEEDHRLHSRLNHLLQVSRNQAAGILTMGKRMEEKVGEQYMDWVARSGATITTPLPL</sequence>
<dbReference type="PANTHER" id="PTHR15173:SF2">
    <property type="entry name" value="HYPOCRETIN NEUROPEPTIDE PRECURSOR"/>
    <property type="match status" value="1"/>
</dbReference>
<feature type="signal peptide" evidence="19">
    <location>
        <begin position="1"/>
        <end position="24"/>
    </location>
</feature>
<dbReference type="GO" id="GO:0046928">
    <property type="term" value="P:regulation of neurotransmitter secretion"/>
    <property type="evidence" value="ECO:0007669"/>
    <property type="project" value="TreeGrafter"/>
</dbReference>
<evidence type="ECO:0000256" key="12">
    <source>
        <dbReference type="ARBA" id="ARBA00034336"/>
    </source>
</evidence>
<name>A0AAV6RM61_SOLSE</name>
<keyword evidence="9" id="KW-0527">Neuropeptide</keyword>
<comment type="subcellular location">
    <subcellularLocation>
        <location evidence="2">Cytoplasmic vesicle</location>
    </subcellularLocation>
    <subcellularLocation>
        <location evidence="1">Rough endoplasmic reticulum</location>
    </subcellularLocation>
    <subcellularLocation>
        <location evidence="11">Synapse</location>
    </subcellularLocation>
</comment>
<comment type="function">
    <text evidence="17">Binds to orexin receptors HCRTR1/OX1R and HCRTR2/OX2R with a high affinity. Stimulates food intake. Modulates pituitary luteinizing hormone secretion in an ovarian steroid-dependent manner.</text>
</comment>
<evidence type="ECO:0000313" key="20">
    <source>
        <dbReference type="EMBL" id="KAG7505377.1"/>
    </source>
</evidence>
<dbReference type="GO" id="GO:0048471">
    <property type="term" value="C:perinuclear region of cytoplasm"/>
    <property type="evidence" value="ECO:0007669"/>
    <property type="project" value="TreeGrafter"/>
</dbReference>
<evidence type="ECO:0000256" key="15">
    <source>
        <dbReference type="ARBA" id="ARBA00034367"/>
    </source>
</evidence>
<comment type="similarity">
    <text evidence="3">Belongs to the orexin family.</text>
</comment>
<dbReference type="GO" id="GO:0042594">
    <property type="term" value="P:response to starvation"/>
    <property type="evidence" value="ECO:0007669"/>
    <property type="project" value="TreeGrafter"/>
</dbReference>
<evidence type="ECO:0000256" key="19">
    <source>
        <dbReference type="SAM" id="SignalP"/>
    </source>
</evidence>
<keyword evidence="6" id="KW-0770">Synapse</keyword>
<dbReference type="GO" id="GO:0031410">
    <property type="term" value="C:cytoplasmic vesicle"/>
    <property type="evidence" value="ECO:0007669"/>
    <property type="project" value="UniProtKB-SubCell"/>
</dbReference>
<accession>A0AAV6RM61</accession>
<evidence type="ECO:0000256" key="18">
    <source>
        <dbReference type="ARBA" id="ARBA00046224"/>
    </source>
</evidence>
<evidence type="ECO:0000256" key="16">
    <source>
        <dbReference type="ARBA" id="ARBA00034371"/>
    </source>
</evidence>
<evidence type="ECO:0000256" key="3">
    <source>
        <dbReference type="ARBA" id="ARBA00009198"/>
    </source>
</evidence>
<keyword evidence="21" id="KW-1185">Reference proteome</keyword>
<keyword evidence="7" id="KW-1015">Disulfide bond</keyword>
<dbReference type="GO" id="GO:0005184">
    <property type="term" value="F:neuropeptide hormone activity"/>
    <property type="evidence" value="ECO:0007669"/>
    <property type="project" value="TreeGrafter"/>
</dbReference>
<dbReference type="GO" id="GO:0031771">
    <property type="term" value="F:type 1 orexin receptor binding"/>
    <property type="evidence" value="ECO:0007669"/>
    <property type="project" value="TreeGrafter"/>
</dbReference>
<evidence type="ECO:0000256" key="10">
    <source>
        <dbReference type="ARBA" id="ARBA00023329"/>
    </source>
</evidence>
<evidence type="ECO:0000256" key="8">
    <source>
        <dbReference type="ARBA" id="ARBA00023283"/>
    </source>
</evidence>
<keyword evidence="5" id="KW-0256">Endoplasmic reticulum</keyword>
<dbReference type="PANTHER" id="PTHR15173">
    <property type="entry name" value="OREXIN"/>
    <property type="match status" value="1"/>
</dbReference>
<evidence type="ECO:0000256" key="5">
    <source>
        <dbReference type="ARBA" id="ARBA00022824"/>
    </source>
</evidence>
<evidence type="ECO:0000256" key="1">
    <source>
        <dbReference type="ARBA" id="ARBA00004427"/>
    </source>
</evidence>
<dbReference type="InterPro" id="IPR001704">
    <property type="entry name" value="Orexin"/>
</dbReference>
<dbReference type="Proteomes" id="UP000693946">
    <property type="component" value="Linkage Group LG19"/>
</dbReference>